<dbReference type="NCBIfam" id="TIGR00177">
    <property type="entry name" value="molyb_syn"/>
    <property type="match status" value="1"/>
</dbReference>
<dbReference type="HAMAP" id="MF_00226_B">
    <property type="entry name" value="CinA_B"/>
    <property type="match status" value="1"/>
</dbReference>
<dbReference type="NCBIfam" id="TIGR00199">
    <property type="entry name" value="PncC_domain"/>
    <property type="match status" value="1"/>
</dbReference>
<keyword evidence="4" id="KW-1185">Reference proteome</keyword>
<dbReference type="Pfam" id="PF18146">
    <property type="entry name" value="CinA_KH"/>
    <property type="match status" value="1"/>
</dbReference>
<dbReference type="Gene3D" id="3.90.950.20">
    <property type="entry name" value="CinA-like"/>
    <property type="match status" value="1"/>
</dbReference>
<sequence length="417" mass="45252">MRAEIITVGTELLLGQTVDTHSSYLSRECSALGIDVYYHTSVGDNVRRLSEVFRLAGSRSDLVLVCGGLGPTMDDLTKETLADVLGIQLVQDPDVVARLEKYFDGRSQQMPQNNYKQTYVFPDGDVFVNLNGTAPGLAVSKNGVTYVLMPGPPKELIPMFENSIRPFLIDLLPGNEVIVSRTLSFFGIGESLLEERLKDFIENQSNPTIAPYAKEAGVTLRLTAKAKHEQAAHDLIAPVKAKILERVGEYCFSENEESLEEVVVSLLRGRQRTVSFAESCTGGLLSHLLSTVPGCSLVLKGGIVSYTDEVKNRMLDVPADILDEHGAISPAAAESMASEAMHKFQSDFAISITGVAGPDSADGKPVGRVYIGLAEAGRPTRVYQLALKGSRGRIQLLAAKHALFILQQRLKKGETTT</sequence>
<dbReference type="AlphaFoldDB" id="A0A1H8GK69"/>
<name>A0A1H8GK69_9BACL</name>
<protein>
    <recommendedName>
        <fullName evidence="1">Putative competence-damage inducible protein</fullName>
    </recommendedName>
</protein>
<dbReference type="Pfam" id="PF02464">
    <property type="entry name" value="CinA"/>
    <property type="match status" value="1"/>
</dbReference>
<dbReference type="InterPro" id="IPR041424">
    <property type="entry name" value="CinA_KH"/>
</dbReference>
<dbReference type="InterPro" id="IPR036425">
    <property type="entry name" value="MoaB/Mog-like_dom_sf"/>
</dbReference>
<dbReference type="Proteomes" id="UP000199695">
    <property type="component" value="Unassembled WGS sequence"/>
</dbReference>
<dbReference type="InterPro" id="IPR050101">
    <property type="entry name" value="CinA"/>
</dbReference>
<proteinExistence type="inferred from homology"/>
<dbReference type="SUPFAM" id="SSF142433">
    <property type="entry name" value="CinA-like"/>
    <property type="match status" value="1"/>
</dbReference>
<gene>
    <name evidence="1" type="primary">cinA</name>
    <name evidence="3" type="ORF">SAMN05444955_11183</name>
</gene>
<dbReference type="NCBIfam" id="NF001813">
    <property type="entry name" value="PRK00549.1"/>
    <property type="match status" value="1"/>
</dbReference>
<dbReference type="InterPro" id="IPR008136">
    <property type="entry name" value="CinA_C"/>
</dbReference>
<dbReference type="Pfam" id="PF00994">
    <property type="entry name" value="MoCF_biosynth"/>
    <property type="match status" value="1"/>
</dbReference>
<dbReference type="EMBL" id="FOCQ01000011">
    <property type="protein sequence ID" value="SEN43877.1"/>
    <property type="molecule type" value="Genomic_DNA"/>
</dbReference>
<reference evidence="3 4" key="1">
    <citation type="submission" date="2016-10" db="EMBL/GenBank/DDBJ databases">
        <authorList>
            <person name="de Groot N.N."/>
        </authorList>
    </citation>
    <scope>NUCLEOTIDE SEQUENCE [LARGE SCALE GENOMIC DNA]</scope>
    <source>
        <strain evidence="3 4">DSM 46701</strain>
    </source>
</reference>
<dbReference type="OrthoDB" id="9801454at2"/>
<accession>A0A1H8GK69</accession>
<dbReference type="CDD" id="cd00885">
    <property type="entry name" value="cinA"/>
    <property type="match status" value="1"/>
</dbReference>
<comment type="similarity">
    <text evidence="1">Belongs to the CinA family.</text>
</comment>
<evidence type="ECO:0000313" key="4">
    <source>
        <dbReference type="Proteomes" id="UP000199695"/>
    </source>
</evidence>
<dbReference type="RefSeq" id="WP_089969987.1">
    <property type="nucleotide sequence ID" value="NZ_FOCQ01000011.1"/>
</dbReference>
<dbReference type="InterPro" id="IPR008135">
    <property type="entry name" value="Competence-induced_CinA"/>
</dbReference>
<evidence type="ECO:0000313" key="3">
    <source>
        <dbReference type="EMBL" id="SEN43877.1"/>
    </source>
</evidence>
<dbReference type="Gene3D" id="3.40.980.10">
    <property type="entry name" value="MoaB/Mog-like domain"/>
    <property type="match status" value="1"/>
</dbReference>
<dbReference type="Gene3D" id="3.30.70.2860">
    <property type="match status" value="1"/>
</dbReference>
<dbReference type="PANTHER" id="PTHR13939:SF0">
    <property type="entry name" value="NMN AMIDOHYDROLASE-LIKE PROTEIN YFAY"/>
    <property type="match status" value="1"/>
</dbReference>
<dbReference type="PIRSF" id="PIRSF006728">
    <property type="entry name" value="CinA"/>
    <property type="match status" value="1"/>
</dbReference>
<evidence type="ECO:0000259" key="2">
    <source>
        <dbReference type="SMART" id="SM00852"/>
    </source>
</evidence>
<dbReference type="InterPro" id="IPR036653">
    <property type="entry name" value="CinA-like_C"/>
</dbReference>
<evidence type="ECO:0000256" key="1">
    <source>
        <dbReference type="HAMAP-Rule" id="MF_00226"/>
    </source>
</evidence>
<dbReference type="PANTHER" id="PTHR13939">
    <property type="entry name" value="NICOTINAMIDE-NUCLEOTIDE AMIDOHYDROLASE PNCC"/>
    <property type="match status" value="1"/>
</dbReference>
<organism evidence="3 4">
    <name type="scientific">Lihuaxuella thermophila</name>
    <dbReference type="NCBI Taxonomy" id="1173111"/>
    <lineage>
        <taxon>Bacteria</taxon>
        <taxon>Bacillati</taxon>
        <taxon>Bacillota</taxon>
        <taxon>Bacilli</taxon>
        <taxon>Bacillales</taxon>
        <taxon>Thermoactinomycetaceae</taxon>
        <taxon>Lihuaxuella</taxon>
    </lineage>
</organism>
<dbReference type="SUPFAM" id="SSF53218">
    <property type="entry name" value="Molybdenum cofactor biosynthesis proteins"/>
    <property type="match status" value="1"/>
</dbReference>
<dbReference type="STRING" id="1173111.SAMN05444955_11183"/>
<feature type="domain" description="MoaB/Mog" evidence="2">
    <location>
        <begin position="4"/>
        <end position="171"/>
    </location>
</feature>
<dbReference type="NCBIfam" id="TIGR00200">
    <property type="entry name" value="cinA_nterm"/>
    <property type="match status" value="1"/>
</dbReference>
<dbReference type="SMART" id="SM00852">
    <property type="entry name" value="MoCF_biosynth"/>
    <property type="match status" value="1"/>
</dbReference>
<dbReference type="InterPro" id="IPR001453">
    <property type="entry name" value="MoaB/Mog_dom"/>
</dbReference>